<evidence type="ECO:0000313" key="3">
    <source>
        <dbReference type="WBParaSite" id="BTMF_0001362701-mRNA-1"/>
    </source>
</evidence>
<dbReference type="AlphaFoldDB" id="A0A0R3R0U0"/>
<evidence type="ECO:0000313" key="1">
    <source>
        <dbReference type="EMBL" id="VDO39719.1"/>
    </source>
</evidence>
<gene>
    <name evidence="1" type="ORF">BTMF_LOCUS11626</name>
</gene>
<name>A0A0R3R0U0_9BILA</name>
<protein>
    <submittedName>
        <fullName evidence="3">N-acetyltransferase</fullName>
    </submittedName>
</protein>
<reference evidence="1 2" key="2">
    <citation type="submission" date="2018-11" db="EMBL/GenBank/DDBJ databases">
        <authorList>
            <consortium name="Pathogen Informatics"/>
        </authorList>
    </citation>
    <scope>NUCLEOTIDE SEQUENCE [LARGE SCALE GENOMIC DNA]</scope>
</reference>
<keyword evidence="2" id="KW-1185">Reference proteome</keyword>
<evidence type="ECO:0000313" key="2">
    <source>
        <dbReference type="Proteomes" id="UP000280834"/>
    </source>
</evidence>
<accession>A0A0R3R0U0</accession>
<dbReference type="Proteomes" id="UP000280834">
    <property type="component" value="Unassembled WGS sequence"/>
</dbReference>
<reference evidence="3" key="1">
    <citation type="submission" date="2017-02" db="UniProtKB">
        <authorList>
            <consortium name="WormBaseParasite"/>
        </authorList>
    </citation>
    <scope>IDENTIFICATION</scope>
</reference>
<dbReference type="WBParaSite" id="BTMF_0001362701-mRNA-1">
    <property type="protein sequence ID" value="BTMF_0001362701-mRNA-1"/>
    <property type="gene ID" value="BTMF_0001362701"/>
</dbReference>
<sequence>MSFVNAKNLAESNLEEDTLFIMAKNEKVGKAIATAYVKDERDIPDYEFPDR</sequence>
<proteinExistence type="predicted"/>
<dbReference type="EMBL" id="UZAG01018465">
    <property type="protein sequence ID" value="VDO39719.1"/>
    <property type="molecule type" value="Genomic_DNA"/>
</dbReference>
<organism evidence="3">
    <name type="scientific">Brugia timori</name>
    <dbReference type="NCBI Taxonomy" id="42155"/>
    <lineage>
        <taxon>Eukaryota</taxon>
        <taxon>Metazoa</taxon>
        <taxon>Ecdysozoa</taxon>
        <taxon>Nematoda</taxon>
        <taxon>Chromadorea</taxon>
        <taxon>Rhabditida</taxon>
        <taxon>Spirurina</taxon>
        <taxon>Spiruromorpha</taxon>
        <taxon>Filarioidea</taxon>
        <taxon>Onchocercidae</taxon>
        <taxon>Brugia</taxon>
    </lineage>
</organism>